<evidence type="ECO:0000313" key="1">
    <source>
        <dbReference type="EMBL" id="RHW30665.1"/>
    </source>
</evidence>
<evidence type="ECO:0000313" key="2">
    <source>
        <dbReference type="Proteomes" id="UP000285456"/>
    </source>
</evidence>
<sequence>MKTYSVTPNVDASAWFVKLEDVAPEEVYDTKSEAIEAAEQLAQENTPSIVEIQDEYHNVLEEKKY</sequence>
<organism evidence="1 2">
    <name type="scientific">Oceanobacillus profundus</name>
    <dbReference type="NCBI Taxonomy" id="372463"/>
    <lineage>
        <taxon>Bacteria</taxon>
        <taxon>Bacillati</taxon>
        <taxon>Bacillota</taxon>
        <taxon>Bacilli</taxon>
        <taxon>Bacillales</taxon>
        <taxon>Bacillaceae</taxon>
        <taxon>Oceanobacillus</taxon>
    </lineage>
</organism>
<protein>
    <submittedName>
        <fullName evidence="1">DUF2188 domain-containing protein</fullName>
    </submittedName>
</protein>
<dbReference type="AlphaFoldDB" id="A0A417YDF8"/>
<gene>
    <name evidence="1" type="ORF">D1B32_16255</name>
</gene>
<dbReference type="Proteomes" id="UP000285456">
    <property type="component" value="Unassembled WGS sequence"/>
</dbReference>
<dbReference type="Pfam" id="PF09954">
    <property type="entry name" value="DUF2188"/>
    <property type="match status" value="1"/>
</dbReference>
<dbReference type="RefSeq" id="WP_095310674.1">
    <property type="nucleotide sequence ID" value="NZ_JAMAWL010000002.1"/>
</dbReference>
<name>A0A417YDF8_9BACI</name>
<dbReference type="EMBL" id="QWEH01000012">
    <property type="protein sequence ID" value="RHW30665.1"/>
    <property type="molecule type" value="Genomic_DNA"/>
</dbReference>
<dbReference type="InterPro" id="IPR018691">
    <property type="entry name" value="DUF2188"/>
</dbReference>
<proteinExistence type="predicted"/>
<reference evidence="1 2" key="1">
    <citation type="journal article" date="2007" name="Int. J. Syst. Evol. Microbiol.">
        <title>Oceanobacillus profundus sp. nov., isolated from a deep-sea sediment core.</title>
        <authorList>
            <person name="Kim Y.G."/>
            <person name="Choi D.H."/>
            <person name="Hyun S."/>
            <person name="Cho B.C."/>
        </authorList>
    </citation>
    <scope>NUCLEOTIDE SEQUENCE [LARGE SCALE GENOMIC DNA]</scope>
    <source>
        <strain evidence="1 2">DSM 18246</strain>
    </source>
</reference>
<comment type="caution">
    <text evidence="1">The sequence shown here is derived from an EMBL/GenBank/DDBJ whole genome shotgun (WGS) entry which is preliminary data.</text>
</comment>
<dbReference type="OrthoDB" id="2428875at2"/>
<keyword evidence="2" id="KW-1185">Reference proteome</keyword>
<accession>A0A417YDF8</accession>